<dbReference type="PANTHER" id="PTHR37258:SF1">
    <property type="entry name" value="FANTOM PROTEIN"/>
    <property type="match status" value="1"/>
</dbReference>
<organism evidence="2 3">
    <name type="scientific">Gossypium anomalum</name>
    <dbReference type="NCBI Taxonomy" id="47600"/>
    <lineage>
        <taxon>Eukaryota</taxon>
        <taxon>Viridiplantae</taxon>
        <taxon>Streptophyta</taxon>
        <taxon>Embryophyta</taxon>
        <taxon>Tracheophyta</taxon>
        <taxon>Spermatophyta</taxon>
        <taxon>Magnoliopsida</taxon>
        <taxon>eudicotyledons</taxon>
        <taxon>Gunneridae</taxon>
        <taxon>Pentapetalae</taxon>
        <taxon>rosids</taxon>
        <taxon>malvids</taxon>
        <taxon>Malvales</taxon>
        <taxon>Malvaceae</taxon>
        <taxon>Malvoideae</taxon>
        <taxon>Gossypium</taxon>
    </lineage>
</organism>
<evidence type="ECO:0000256" key="1">
    <source>
        <dbReference type="SAM" id="MobiDB-lite"/>
    </source>
</evidence>
<feature type="compositionally biased region" description="Polar residues" evidence="1">
    <location>
        <begin position="39"/>
        <end position="70"/>
    </location>
</feature>
<dbReference type="EMBL" id="JAHUZN010000013">
    <property type="protein sequence ID" value="KAG8471342.1"/>
    <property type="molecule type" value="Genomic_DNA"/>
</dbReference>
<feature type="compositionally biased region" description="Basic and acidic residues" evidence="1">
    <location>
        <begin position="364"/>
        <end position="374"/>
    </location>
</feature>
<keyword evidence="3" id="KW-1185">Reference proteome</keyword>
<dbReference type="OrthoDB" id="684590at2759"/>
<name>A0A8J5XYT0_9ROSI</name>
<feature type="region of interest" description="Disordered" evidence="1">
    <location>
        <begin position="1"/>
        <end position="90"/>
    </location>
</feature>
<dbReference type="PANTHER" id="PTHR37258">
    <property type="entry name" value="FANTOM PROTEIN"/>
    <property type="match status" value="1"/>
</dbReference>
<feature type="region of interest" description="Disordered" evidence="1">
    <location>
        <begin position="105"/>
        <end position="186"/>
    </location>
</feature>
<evidence type="ECO:0000313" key="2">
    <source>
        <dbReference type="EMBL" id="KAG8471342.1"/>
    </source>
</evidence>
<gene>
    <name evidence="2" type="ORF">CXB51_036547</name>
</gene>
<feature type="compositionally biased region" description="Basic and acidic residues" evidence="1">
    <location>
        <begin position="155"/>
        <end position="164"/>
    </location>
</feature>
<reference evidence="2 3" key="1">
    <citation type="journal article" date="2021" name="bioRxiv">
        <title>The Gossypium anomalum genome as a resource for cotton improvement and evolutionary analysis of hybrid incompatibility.</title>
        <authorList>
            <person name="Grover C.E."/>
            <person name="Yuan D."/>
            <person name="Arick M.A."/>
            <person name="Miller E.R."/>
            <person name="Hu G."/>
            <person name="Peterson D.G."/>
            <person name="Wendel J.F."/>
            <person name="Udall J.A."/>
        </authorList>
    </citation>
    <scope>NUCLEOTIDE SEQUENCE [LARGE SCALE GENOMIC DNA]</scope>
    <source>
        <strain evidence="2">JFW-Udall</strain>
        <tissue evidence="2">Leaf</tissue>
    </source>
</reference>
<dbReference type="Proteomes" id="UP000701853">
    <property type="component" value="Chromosome 13"/>
</dbReference>
<feature type="compositionally biased region" description="Basic residues" evidence="1">
    <location>
        <begin position="220"/>
        <end position="234"/>
    </location>
</feature>
<feature type="region of interest" description="Disordered" evidence="1">
    <location>
        <begin position="355"/>
        <end position="374"/>
    </location>
</feature>
<feature type="compositionally biased region" description="Basic and acidic residues" evidence="1">
    <location>
        <begin position="130"/>
        <end position="147"/>
    </location>
</feature>
<feature type="region of interest" description="Disordered" evidence="1">
    <location>
        <begin position="220"/>
        <end position="246"/>
    </location>
</feature>
<accession>A0A8J5XYT0</accession>
<comment type="caution">
    <text evidence="2">The sequence shown here is derived from an EMBL/GenBank/DDBJ whole genome shotgun (WGS) entry which is preliminary data.</text>
</comment>
<dbReference type="AlphaFoldDB" id="A0A8J5XYT0"/>
<sequence length="374" mass="41740">MLCSIPTAKSGSNWLDRLRSSKGFPTGDNLDLDHFLANPNPSDSPITNASDSPNSNSESTHSNDGQLQNPKPSPPEAISSDPEGDKEWFGIMSNVLSELFNMGEQAQTSRFSRKKASRKQTNPRICTFKTPEEQKSSSDNVRNDKDILVSTRSSNSREESKEAGENNNVEEDKEEGEGEGERELKGYSRSEVTVIDTSCPVWKVDKLIFRRKNIWKVKDKKGKSRTIGRKKRKPPPSDLNNVGISNKKPKISSLELRSLKETSGRECGSPANHMTKRKKFVTRDLLILPKFLERGKQTSKITAVYSSFSSNHFNLLDFALCLNLISSRFPFSRLPRKSGKGSSVILMKAIPTGKKNGAKLAKNGLKDSQRQYKT</sequence>
<proteinExistence type="predicted"/>
<protein>
    <submittedName>
        <fullName evidence="2">Uncharacterized protein</fullName>
    </submittedName>
</protein>
<evidence type="ECO:0000313" key="3">
    <source>
        <dbReference type="Proteomes" id="UP000701853"/>
    </source>
</evidence>
<feature type="compositionally biased region" description="Acidic residues" evidence="1">
    <location>
        <begin position="168"/>
        <end position="178"/>
    </location>
</feature>